<dbReference type="InterPro" id="IPR013783">
    <property type="entry name" value="Ig-like_fold"/>
</dbReference>
<dbReference type="InterPro" id="IPR001764">
    <property type="entry name" value="Glyco_hydro_3_N"/>
</dbReference>
<proteinExistence type="inferred from homology"/>
<dbReference type="Pfam" id="PF14310">
    <property type="entry name" value="Fn3-like"/>
    <property type="match status" value="1"/>
</dbReference>
<dbReference type="GO" id="GO:0009044">
    <property type="term" value="F:xylan 1,4-beta-xylosidase activity"/>
    <property type="evidence" value="ECO:0007669"/>
    <property type="project" value="InterPro"/>
</dbReference>
<evidence type="ECO:0000256" key="3">
    <source>
        <dbReference type="ARBA" id="ARBA00022801"/>
    </source>
</evidence>
<dbReference type="RefSeq" id="WP_198443461.1">
    <property type="nucleotide sequence ID" value="NZ_CBCSHE010000004.1"/>
</dbReference>
<keyword evidence="3 5" id="KW-0378">Hydrolase</keyword>
<dbReference type="PRINTS" id="PR00133">
    <property type="entry name" value="GLHYDRLASE3"/>
</dbReference>
<keyword evidence="6" id="KW-1185">Reference proteome</keyword>
<dbReference type="Proteomes" id="UP000595224">
    <property type="component" value="Chromosome"/>
</dbReference>
<evidence type="ECO:0000313" key="6">
    <source>
        <dbReference type="Proteomes" id="UP000595224"/>
    </source>
</evidence>
<dbReference type="EMBL" id="CP064936">
    <property type="protein sequence ID" value="QQA01971.1"/>
    <property type="molecule type" value="Genomic_DNA"/>
</dbReference>
<accession>A0A7T3RF61</accession>
<dbReference type="InterPro" id="IPR002772">
    <property type="entry name" value="Glyco_hydro_3_C"/>
</dbReference>
<dbReference type="Gene3D" id="3.20.20.300">
    <property type="entry name" value="Glycoside hydrolase, family 3, N-terminal domain"/>
    <property type="match status" value="1"/>
</dbReference>
<dbReference type="GO" id="GO:0031222">
    <property type="term" value="P:arabinan catabolic process"/>
    <property type="evidence" value="ECO:0007669"/>
    <property type="project" value="TreeGrafter"/>
</dbReference>
<dbReference type="GO" id="GO:0046556">
    <property type="term" value="F:alpha-L-arabinofuranosidase activity"/>
    <property type="evidence" value="ECO:0007669"/>
    <property type="project" value="TreeGrafter"/>
</dbReference>
<evidence type="ECO:0000256" key="1">
    <source>
        <dbReference type="ARBA" id="ARBA00005336"/>
    </source>
</evidence>
<gene>
    <name evidence="5" type="ORF">IWA51_05080</name>
</gene>
<name>A0A7T3RF61_9SPIR</name>
<dbReference type="InterPro" id="IPR017853">
    <property type="entry name" value="GH"/>
</dbReference>
<dbReference type="Gene3D" id="2.60.120.380">
    <property type="match status" value="1"/>
</dbReference>
<dbReference type="SUPFAM" id="SSF52279">
    <property type="entry name" value="Beta-D-glucan exohydrolase, C-terminal domain"/>
    <property type="match status" value="1"/>
</dbReference>
<feature type="domain" description="Fibronectin type III-like" evidence="4">
    <location>
        <begin position="748"/>
        <end position="820"/>
    </location>
</feature>
<evidence type="ECO:0000313" key="5">
    <source>
        <dbReference type="EMBL" id="QQA01971.1"/>
    </source>
</evidence>
<keyword evidence="2" id="KW-0732">Signal</keyword>
<sequence length="980" mass="108364">MKNNFPFNDTSLDLESRVKNLIGNLTLEEKISLIPTQQAAVPRLGIEAYDIGAEGAHGFVDRSGLSTVFPQTIALASTWNRELLFKIGQVIGTEARAYYNKNKHGGTSLWFPTVDMEKDPRWGRTEEGYGEDPFLAGELASEIVRGTQGDDPFYVRATCAPKHFFANNNEKDRVSCSCSVSARNMREYFLEPFRRVFEKGRPFSIMTAYNEVNGIPMIQHPAVGDIVKKEWGLENRGHVVSDGGDVSMTVTAHHYFADHAQTIAASFRAGSDSMTDQPSMVIPAVKSALEQGLISEEELDLHLANIMRVRFRLGHFDSDCPYNSIDESSMMTQESKQLARQAAVQSVVLLKNKCNLKEKKPLLPLDAKNCGHVAVIGPLSDKVYTDWYSGNPSYTVSPLEAIERELGDKVIFESGNDEISFSTDNGVPLSLSAAGILEPSEKREASVFVRDDWGWGANTLYSAERKMYLQTVDDLPFDHQPSSEEIEQFKKNGSRGKIVCSAKNTVSWFVSPLFNIIDNEADDGSKCVMIRSWNGKSLGVNGTSLESVQNDSPQNFKMHVVKDGLKAAENAASKADTVLVFCGSNPMINGKEEVDRPSLNLPPRQLELIKRIVSVNPRAAVILVSGYPYAKDSVLEEVPSLLWCGHGMQEEGNALADILLGKESPSGRLPLTWYNSESELHDMMDYDVIGSGMTYRYFEGKPWFAFGHGLSYSEFEYSGLKVSSDRITEQGAEVSVTVKNTGSADAAEVVQLYASSKGGHEWIKVPKLFLAGFERVFLKKGESRTVTFRISSADFAVWDVTRDCFFTQAGTCTLRAGSSSDNLKCTTSLELCGGTIPPRRTDSWVYAWNYDSCYGTRLHERRGSPVPAVFAKSEKERACVTYMDCIFEDGSDTFTAEFCVEGECYAELRDGCESGALIMRVLLPVTGNICSVPGTPERAVWTRMSFKTGNFAGVKNLCLVLEGNCGIQKFKINKGFLCKT</sequence>
<dbReference type="KEGG" id="tper:IWA51_05080"/>
<dbReference type="PANTHER" id="PTHR42721">
    <property type="entry name" value="SUGAR HYDROLASE-RELATED"/>
    <property type="match status" value="1"/>
</dbReference>
<dbReference type="InterPro" id="IPR026891">
    <property type="entry name" value="Fn3-like"/>
</dbReference>
<dbReference type="SMART" id="SM01217">
    <property type="entry name" value="Fn3_like"/>
    <property type="match status" value="1"/>
</dbReference>
<comment type="similarity">
    <text evidence="1">Belongs to the glycosyl hydrolase 3 family.</text>
</comment>
<dbReference type="Gene3D" id="2.60.40.10">
    <property type="entry name" value="Immunoglobulins"/>
    <property type="match status" value="1"/>
</dbReference>
<dbReference type="Gene3D" id="3.40.50.1700">
    <property type="entry name" value="Glycoside hydrolase family 3 C-terminal domain"/>
    <property type="match status" value="1"/>
</dbReference>
<dbReference type="GO" id="GO:0045493">
    <property type="term" value="P:xylan catabolic process"/>
    <property type="evidence" value="ECO:0007669"/>
    <property type="project" value="InterPro"/>
</dbReference>
<dbReference type="PANTHER" id="PTHR42721:SF3">
    <property type="entry name" value="BETA-D-XYLOSIDASE 5-RELATED"/>
    <property type="match status" value="1"/>
</dbReference>
<dbReference type="InterPro" id="IPR036962">
    <property type="entry name" value="Glyco_hydro_3_N_sf"/>
</dbReference>
<dbReference type="InterPro" id="IPR044993">
    <property type="entry name" value="BXL"/>
</dbReference>
<dbReference type="InterPro" id="IPR036881">
    <property type="entry name" value="Glyco_hydro_3_C_sf"/>
</dbReference>
<evidence type="ECO:0000259" key="4">
    <source>
        <dbReference type="SMART" id="SM01217"/>
    </source>
</evidence>
<reference evidence="5 6" key="1">
    <citation type="submission" date="2020-11" db="EMBL/GenBank/DDBJ databases">
        <title>Treponema Peruensis nv. sp., first commensal Treponema isolated from human feces.</title>
        <authorList>
            <person name="Belkhou C."/>
            <person name="Raes J."/>
        </authorList>
    </citation>
    <scope>NUCLEOTIDE SEQUENCE [LARGE SCALE GENOMIC DNA]</scope>
    <source>
        <strain evidence="5 6">RCC2812</strain>
    </source>
</reference>
<dbReference type="Pfam" id="PF01915">
    <property type="entry name" value="Glyco_hydro_3_C"/>
    <property type="match status" value="1"/>
</dbReference>
<dbReference type="SUPFAM" id="SSF51445">
    <property type="entry name" value="(Trans)glycosidases"/>
    <property type="match status" value="1"/>
</dbReference>
<protein>
    <submittedName>
        <fullName evidence="5">Glycoside hydrolase family 3 C-terminal domain-containing protein</fullName>
    </submittedName>
</protein>
<organism evidence="5 6">
    <name type="scientific">Treponema peruense</name>
    <dbReference type="NCBI Taxonomy" id="2787628"/>
    <lineage>
        <taxon>Bacteria</taxon>
        <taxon>Pseudomonadati</taxon>
        <taxon>Spirochaetota</taxon>
        <taxon>Spirochaetia</taxon>
        <taxon>Spirochaetales</taxon>
        <taxon>Treponemataceae</taxon>
        <taxon>Treponema</taxon>
    </lineage>
</organism>
<dbReference type="Pfam" id="PF00933">
    <property type="entry name" value="Glyco_hydro_3"/>
    <property type="match status" value="1"/>
</dbReference>
<evidence type="ECO:0000256" key="2">
    <source>
        <dbReference type="ARBA" id="ARBA00022729"/>
    </source>
</evidence>
<dbReference type="AlphaFoldDB" id="A0A7T3RF61"/>